<dbReference type="InterPro" id="IPR004606">
    <property type="entry name" value="Mop_domain"/>
</dbReference>
<keyword evidence="5" id="KW-1185">Reference proteome</keyword>
<dbReference type="OrthoDB" id="122515at2"/>
<dbReference type="Gene3D" id="2.40.50.100">
    <property type="match status" value="2"/>
</dbReference>
<dbReference type="Proteomes" id="UP000381693">
    <property type="component" value="Unassembled WGS sequence"/>
</dbReference>
<name>A0A5E6MG52_9BACT</name>
<feature type="domain" description="Mop" evidence="3">
    <location>
        <begin position="2"/>
        <end position="68"/>
    </location>
</feature>
<dbReference type="AlphaFoldDB" id="A0A5E6MG52"/>
<protein>
    <submittedName>
        <fullName evidence="4">Molybdenum-pterin-binding protein MopA</fullName>
    </submittedName>
</protein>
<dbReference type="GO" id="GO:0015689">
    <property type="term" value="P:molybdate ion transport"/>
    <property type="evidence" value="ECO:0007669"/>
    <property type="project" value="InterPro"/>
</dbReference>
<proteinExistence type="predicted"/>
<dbReference type="PROSITE" id="PS51866">
    <property type="entry name" value="MOP"/>
    <property type="match status" value="2"/>
</dbReference>
<feature type="domain" description="Mop" evidence="3">
    <location>
        <begin position="74"/>
        <end position="140"/>
    </location>
</feature>
<dbReference type="InterPro" id="IPR008995">
    <property type="entry name" value="Mo/tungstate-bd_C_term_dom"/>
</dbReference>
<sequence>MRTSARNCFPGKLVVIKKGPILAELEIAVGEQTSLVAHIAFTSLVDLGLSVGSAVQVLIKASQVVLLTEDHSVRLGTRNLFCGTVSALHPGAIHTEVILQIEKELPIVAVVTNESAKELELQVGERICAAFPPSSVLLTLNS</sequence>
<gene>
    <name evidence="4" type="primary">mopA</name>
    <name evidence="4" type="ORF">MAMC_02164</name>
</gene>
<dbReference type="NCBIfam" id="TIGR00638">
    <property type="entry name" value="Mop"/>
    <property type="match status" value="1"/>
</dbReference>
<dbReference type="InterPro" id="IPR005116">
    <property type="entry name" value="Transp-assoc_OB_typ1"/>
</dbReference>
<dbReference type="Pfam" id="PF03459">
    <property type="entry name" value="TOBE"/>
    <property type="match status" value="2"/>
</dbReference>
<dbReference type="EMBL" id="CABFUZ020000257">
    <property type="protein sequence ID" value="VVM08449.1"/>
    <property type="molecule type" value="Genomic_DNA"/>
</dbReference>
<accession>A0A5E6MG52</accession>
<dbReference type="RefSeq" id="WP_142526037.1">
    <property type="nucleotide sequence ID" value="NZ_CABFUZ020000257.1"/>
</dbReference>
<evidence type="ECO:0000256" key="1">
    <source>
        <dbReference type="ARBA" id="ARBA00022505"/>
    </source>
</evidence>
<comment type="caution">
    <text evidence="4">The sequence shown here is derived from an EMBL/GenBank/DDBJ whole genome shotgun (WGS) entry which is preliminary data.</text>
</comment>
<keyword evidence="1 2" id="KW-0500">Molybdenum</keyword>
<evidence type="ECO:0000259" key="3">
    <source>
        <dbReference type="PROSITE" id="PS51866"/>
    </source>
</evidence>
<evidence type="ECO:0000256" key="2">
    <source>
        <dbReference type="PROSITE-ProRule" id="PRU01213"/>
    </source>
</evidence>
<evidence type="ECO:0000313" key="5">
    <source>
        <dbReference type="Proteomes" id="UP000381693"/>
    </source>
</evidence>
<organism evidence="4 5">
    <name type="scientific">Methylacidimicrobium cyclopophantes</name>
    <dbReference type="NCBI Taxonomy" id="1041766"/>
    <lineage>
        <taxon>Bacteria</taxon>
        <taxon>Pseudomonadati</taxon>
        <taxon>Verrucomicrobiota</taxon>
        <taxon>Methylacidimicrobium</taxon>
    </lineage>
</organism>
<reference evidence="4" key="1">
    <citation type="submission" date="2019-09" db="EMBL/GenBank/DDBJ databases">
        <authorList>
            <person name="Cremers G."/>
        </authorList>
    </citation>
    <scope>NUCLEOTIDE SEQUENCE [LARGE SCALE GENOMIC DNA]</scope>
    <source>
        <strain evidence="4">3B</strain>
    </source>
</reference>
<evidence type="ECO:0000313" key="4">
    <source>
        <dbReference type="EMBL" id="VVM08449.1"/>
    </source>
</evidence>
<dbReference type="SUPFAM" id="SSF50331">
    <property type="entry name" value="MOP-like"/>
    <property type="match status" value="2"/>
</dbReference>